<comment type="caution">
    <text evidence="8">The sequence shown here is derived from an EMBL/GenBank/DDBJ whole genome shotgun (WGS) entry which is preliminary data.</text>
</comment>
<sequence>MTHVTYIEADGREQTLDIQEGWSLLQAAFAHGISGLIGECGGACSCGTCHCYVQQDRLQELPPPSAGELEMLEFVASERRDNSRLACQIRAASHLEGLVVHLPDTQT</sequence>
<dbReference type="InterPro" id="IPR036010">
    <property type="entry name" value="2Fe-2S_ferredoxin-like_sf"/>
</dbReference>
<dbReference type="PRINTS" id="PR00355">
    <property type="entry name" value="ADRENODOXIN"/>
</dbReference>
<evidence type="ECO:0000259" key="7">
    <source>
        <dbReference type="PROSITE" id="PS51085"/>
    </source>
</evidence>
<gene>
    <name evidence="8" type="ORF">GHT07_01920</name>
</gene>
<comment type="similarity">
    <text evidence="1">Belongs to the adrenodoxin/putidaredoxin family.</text>
</comment>
<dbReference type="GO" id="GO:0009055">
    <property type="term" value="F:electron transfer activity"/>
    <property type="evidence" value="ECO:0007669"/>
    <property type="project" value="TreeGrafter"/>
</dbReference>
<dbReference type="InterPro" id="IPR012675">
    <property type="entry name" value="Beta-grasp_dom_sf"/>
</dbReference>
<evidence type="ECO:0000256" key="6">
    <source>
        <dbReference type="ARBA" id="ARBA00034078"/>
    </source>
</evidence>
<organism evidence="8 9">
    <name type="scientific">Caenimonas koreensis DSM 17982</name>
    <dbReference type="NCBI Taxonomy" id="1121255"/>
    <lineage>
        <taxon>Bacteria</taxon>
        <taxon>Pseudomonadati</taxon>
        <taxon>Pseudomonadota</taxon>
        <taxon>Betaproteobacteria</taxon>
        <taxon>Burkholderiales</taxon>
        <taxon>Comamonadaceae</taxon>
        <taxon>Caenimonas</taxon>
    </lineage>
</organism>
<accession>A0A844APH3</accession>
<evidence type="ECO:0000256" key="5">
    <source>
        <dbReference type="ARBA" id="ARBA00023014"/>
    </source>
</evidence>
<keyword evidence="3" id="KW-0479">Metal-binding</keyword>
<keyword evidence="5" id="KW-0411">Iron-sulfur</keyword>
<dbReference type="Pfam" id="PF00111">
    <property type="entry name" value="Fer2"/>
    <property type="match status" value="1"/>
</dbReference>
<feature type="domain" description="2Fe-2S ferredoxin-type" evidence="7">
    <location>
        <begin position="2"/>
        <end position="106"/>
    </location>
</feature>
<reference evidence="8 9" key="1">
    <citation type="submission" date="2019-11" db="EMBL/GenBank/DDBJ databases">
        <title>Caenimonas koreensis gen. nov., sp. nov., isolated from activated sludge.</title>
        <authorList>
            <person name="Seung H.R."/>
        </authorList>
    </citation>
    <scope>NUCLEOTIDE SEQUENCE [LARGE SCALE GENOMIC DNA]</scope>
    <source>
        <strain evidence="8 9">EMB320</strain>
    </source>
</reference>
<dbReference type="Gene3D" id="3.10.20.30">
    <property type="match status" value="1"/>
</dbReference>
<proteinExistence type="inferred from homology"/>
<dbReference type="EMBL" id="WJBU01000001">
    <property type="protein sequence ID" value="MRD46020.1"/>
    <property type="molecule type" value="Genomic_DNA"/>
</dbReference>
<evidence type="ECO:0000256" key="1">
    <source>
        <dbReference type="ARBA" id="ARBA00010914"/>
    </source>
</evidence>
<dbReference type="InterPro" id="IPR001041">
    <property type="entry name" value="2Fe-2S_ferredoxin-type"/>
</dbReference>
<evidence type="ECO:0000313" key="9">
    <source>
        <dbReference type="Proteomes" id="UP000487350"/>
    </source>
</evidence>
<keyword evidence="2" id="KW-0001">2Fe-2S</keyword>
<keyword evidence="4" id="KW-0408">Iron</keyword>
<evidence type="ECO:0000256" key="4">
    <source>
        <dbReference type="ARBA" id="ARBA00023004"/>
    </source>
</evidence>
<dbReference type="InterPro" id="IPR001055">
    <property type="entry name" value="Adrenodoxin-like"/>
</dbReference>
<dbReference type="CDD" id="cd00207">
    <property type="entry name" value="fer2"/>
    <property type="match status" value="1"/>
</dbReference>
<evidence type="ECO:0000313" key="8">
    <source>
        <dbReference type="EMBL" id="MRD46020.1"/>
    </source>
</evidence>
<name>A0A844APH3_9BURK</name>
<protein>
    <submittedName>
        <fullName evidence="8">2Fe-2S iron-sulfur cluster binding domain-containing protein</fullName>
    </submittedName>
</protein>
<dbReference type="PROSITE" id="PS51085">
    <property type="entry name" value="2FE2S_FER_2"/>
    <property type="match status" value="1"/>
</dbReference>
<dbReference type="AlphaFoldDB" id="A0A844APH3"/>
<comment type="cofactor">
    <cofactor evidence="6">
        <name>[2Fe-2S] cluster</name>
        <dbReference type="ChEBI" id="CHEBI:190135"/>
    </cofactor>
</comment>
<dbReference type="GO" id="GO:0051537">
    <property type="term" value="F:2 iron, 2 sulfur cluster binding"/>
    <property type="evidence" value="ECO:0007669"/>
    <property type="project" value="UniProtKB-KW"/>
</dbReference>
<dbReference type="GO" id="GO:0140647">
    <property type="term" value="P:P450-containing electron transport chain"/>
    <property type="evidence" value="ECO:0007669"/>
    <property type="project" value="InterPro"/>
</dbReference>
<dbReference type="PANTHER" id="PTHR23426">
    <property type="entry name" value="FERREDOXIN/ADRENODOXIN"/>
    <property type="match status" value="1"/>
</dbReference>
<dbReference type="OrthoDB" id="9799640at2"/>
<dbReference type="SUPFAM" id="SSF54292">
    <property type="entry name" value="2Fe-2S ferredoxin-like"/>
    <property type="match status" value="1"/>
</dbReference>
<keyword evidence="9" id="KW-1185">Reference proteome</keyword>
<evidence type="ECO:0000256" key="2">
    <source>
        <dbReference type="ARBA" id="ARBA00022714"/>
    </source>
</evidence>
<dbReference type="GO" id="GO:0046872">
    <property type="term" value="F:metal ion binding"/>
    <property type="evidence" value="ECO:0007669"/>
    <property type="project" value="UniProtKB-KW"/>
</dbReference>
<dbReference type="RefSeq" id="WP_153583342.1">
    <property type="nucleotide sequence ID" value="NZ_WJBU01000001.1"/>
</dbReference>
<dbReference type="PANTHER" id="PTHR23426:SF65">
    <property type="entry name" value="FERREDOXIN-2, MITOCHONDRIAL"/>
    <property type="match status" value="1"/>
</dbReference>
<dbReference type="Proteomes" id="UP000487350">
    <property type="component" value="Unassembled WGS sequence"/>
</dbReference>
<evidence type="ECO:0000256" key="3">
    <source>
        <dbReference type="ARBA" id="ARBA00022723"/>
    </source>
</evidence>